<evidence type="ECO:0000313" key="2">
    <source>
        <dbReference type="Proteomes" id="UP000028681"/>
    </source>
</evidence>
<organism evidence="1 2">
    <name type="scientific">Edwardsiella anguillarum ET080813</name>
    <dbReference type="NCBI Taxonomy" id="667120"/>
    <lineage>
        <taxon>Bacteria</taxon>
        <taxon>Pseudomonadati</taxon>
        <taxon>Pseudomonadota</taxon>
        <taxon>Gammaproteobacteria</taxon>
        <taxon>Enterobacterales</taxon>
        <taxon>Hafniaceae</taxon>
        <taxon>Edwardsiella</taxon>
    </lineage>
</organism>
<name>A0A076LI28_9GAMM</name>
<dbReference type="Proteomes" id="UP000028681">
    <property type="component" value="Chromosome"/>
</dbReference>
<evidence type="ECO:0000313" key="1">
    <source>
        <dbReference type="EMBL" id="AIJ06567.1"/>
    </source>
</evidence>
<dbReference type="EMBL" id="CP006664">
    <property type="protein sequence ID" value="AIJ06567.1"/>
    <property type="molecule type" value="Genomic_DNA"/>
</dbReference>
<accession>A0A076LI28</accession>
<dbReference type="KEGG" id="ete:ETEE_0081"/>
<dbReference type="AlphaFoldDB" id="A0A076LI28"/>
<dbReference type="HOGENOM" id="CLU_3006952_0_0_6"/>
<sequence length="56" mass="6311">MFDGCHVSHITAIYLTFAEKKSAFIGGFAELLSPWRRGAQHKKCPTAGIFTQHKIY</sequence>
<reference evidence="1 2" key="1">
    <citation type="journal article" date="2012" name="PLoS ONE">
        <title>Edwardsiella comparative phylogenomics reveal the new intra/inter-species taxonomic relationships, virulence evolution and niche adaptation mechanisms.</title>
        <authorList>
            <person name="Yang M."/>
            <person name="Lv Y."/>
            <person name="Xiao J."/>
            <person name="Wu H."/>
            <person name="Zheng H."/>
            <person name="Liu Q."/>
            <person name="Zhang Y."/>
            <person name="Wang Q."/>
        </authorList>
    </citation>
    <scope>NUCLEOTIDE SEQUENCE [LARGE SCALE GENOMIC DNA]</scope>
    <source>
        <strain evidence="2">080813</strain>
    </source>
</reference>
<protein>
    <submittedName>
        <fullName evidence="1">Uncharacterized protein</fullName>
    </submittedName>
</protein>
<gene>
    <name evidence="1" type="ORF">ETEE_0081</name>
</gene>
<proteinExistence type="predicted"/>